<keyword evidence="2" id="KW-1185">Reference proteome</keyword>
<gene>
    <name evidence="1" type="ORF">E5331_02535</name>
</gene>
<evidence type="ECO:0000313" key="1">
    <source>
        <dbReference type="EMBL" id="TGY80616.1"/>
    </source>
</evidence>
<dbReference type="EMBL" id="SRYB01000002">
    <property type="protein sequence ID" value="TGY80616.1"/>
    <property type="molecule type" value="Genomic_DNA"/>
</dbReference>
<evidence type="ECO:0000313" key="2">
    <source>
        <dbReference type="Proteomes" id="UP000306319"/>
    </source>
</evidence>
<name>A0AC61RKG8_9BACT</name>
<sequence length="105" mass="11942">MDKEKKSYYFNVIEAKDGKMNEVMNFNFGGHHDLAAMVENAKASGIFAKDKHAKEFVIGMRLLHHALKKNADSPLFAEFIPQFKAFKQKVREQLGCKCNDCNCGK</sequence>
<organism evidence="1 2">
    <name type="scientific">Lepagella muris</name>
    <dbReference type="NCBI Taxonomy" id="3032870"/>
    <lineage>
        <taxon>Bacteria</taxon>
        <taxon>Pseudomonadati</taxon>
        <taxon>Bacteroidota</taxon>
        <taxon>Bacteroidia</taxon>
        <taxon>Bacteroidales</taxon>
        <taxon>Muribaculaceae</taxon>
        <taxon>Lepagella</taxon>
    </lineage>
</organism>
<reference evidence="1" key="1">
    <citation type="submission" date="2019-04" db="EMBL/GenBank/DDBJ databases">
        <title>Microbes associate with the intestines of laboratory mice.</title>
        <authorList>
            <person name="Navarre W."/>
            <person name="Wong E."/>
            <person name="Huang K."/>
            <person name="Tropini C."/>
            <person name="Ng K."/>
            <person name="Yu B."/>
        </authorList>
    </citation>
    <scope>NUCLEOTIDE SEQUENCE</scope>
    <source>
        <strain evidence="1">NM04_E33</strain>
    </source>
</reference>
<accession>A0AC61RKG8</accession>
<dbReference type="Proteomes" id="UP000306319">
    <property type="component" value="Unassembled WGS sequence"/>
</dbReference>
<proteinExistence type="predicted"/>
<comment type="caution">
    <text evidence="1">The sequence shown here is derived from an EMBL/GenBank/DDBJ whole genome shotgun (WGS) entry which is preliminary data.</text>
</comment>
<protein>
    <submittedName>
        <fullName evidence="1">DUF3861 family protein</fullName>
    </submittedName>
</protein>